<proteinExistence type="predicted"/>
<dbReference type="AlphaFoldDB" id="A0A4S3J3Y1"/>
<reference evidence="1 2" key="1">
    <citation type="submission" date="2019-03" db="EMBL/GenBank/DDBJ databases">
        <title>The genome sequence of a newly discovered highly antifungal drug resistant Aspergillus species, Aspergillus tanneri NIH 1004.</title>
        <authorList>
            <person name="Mounaud S."/>
            <person name="Singh I."/>
            <person name="Joardar V."/>
            <person name="Pakala S."/>
            <person name="Pakala S."/>
            <person name="Venepally P."/>
            <person name="Hoover J."/>
            <person name="Nierman W."/>
            <person name="Chung J."/>
            <person name="Losada L."/>
        </authorList>
    </citation>
    <scope>NUCLEOTIDE SEQUENCE [LARGE SCALE GENOMIC DNA]</scope>
    <source>
        <strain evidence="1 2">NIH1004</strain>
    </source>
</reference>
<dbReference type="Proteomes" id="UP000308092">
    <property type="component" value="Unassembled WGS sequence"/>
</dbReference>
<protein>
    <submittedName>
        <fullName evidence="1">Uncharacterized protein</fullName>
    </submittedName>
</protein>
<gene>
    <name evidence="1" type="ORF">EYZ11_013103</name>
</gene>
<organism evidence="1 2">
    <name type="scientific">Aspergillus tanneri</name>
    <dbReference type="NCBI Taxonomy" id="1220188"/>
    <lineage>
        <taxon>Eukaryota</taxon>
        <taxon>Fungi</taxon>
        <taxon>Dikarya</taxon>
        <taxon>Ascomycota</taxon>
        <taxon>Pezizomycotina</taxon>
        <taxon>Eurotiomycetes</taxon>
        <taxon>Eurotiomycetidae</taxon>
        <taxon>Eurotiales</taxon>
        <taxon>Aspergillaceae</taxon>
        <taxon>Aspergillus</taxon>
        <taxon>Aspergillus subgen. Circumdati</taxon>
    </lineage>
</organism>
<evidence type="ECO:0000313" key="2">
    <source>
        <dbReference type="Proteomes" id="UP000308092"/>
    </source>
</evidence>
<dbReference type="VEuPathDB" id="FungiDB:EYZ11_013103"/>
<evidence type="ECO:0000313" key="1">
    <source>
        <dbReference type="EMBL" id="THC87451.1"/>
    </source>
</evidence>
<comment type="caution">
    <text evidence="1">The sequence shown here is derived from an EMBL/GenBank/DDBJ whole genome shotgun (WGS) entry which is preliminary data.</text>
</comment>
<dbReference type="EMBL" id="SOSA01001202">
    <property type="protein sequence ID" value="THC87451.1"/>
    <property type="molecule type" value="Genomic_DNA"/>
</dbReference>
<name>A0A4S3J3Y1_9EURO</name>
<accession>A0A4S3J3Y1</accession>
<sequence>MVEERKYFDSGNSLFLQPIV</sequence>
<keyword evidence="2" id="KW-1185">Reference proteome</keyword>